<gene>
    <name evidence="2" type="ORF">K0U00_50780</name>
</gene>
<evidence type="ECO:0000259" key="1">
    <source>
        <dbReference type="Pfam" id="PF08267"/>
    </source>
</evidence>
<name>A0ABS7CN16_9BACL</name>
<dbReference type="Gene3D" id="3.20.20.210">
    <property type="match status" value="1"/>
</dbReference>
<feature type="domain" description="Cobalamin-independent methionine synthase MetE N-terminal" evidence="1">
    <location>
        <begin position="1"/>
        <end position="43"/>
    </location>
</feature>
<proteinExistence type="predicted"/>
<sequence>LQAVREHGFPADKVLGAGLIDGRGIWRADLQAKLATLKALGEAVSTDRILVQPSSSLLHVPVSAAQESGLEQTLREALAFADEKLEEIVLLTKAGNEGVEAI</sequence>
<evidence type="ECO:0000313" key="3">
    <source>
        <dbReference type="Proteomes" id="UP001519887"/>
    </source>
</evidence>
<dbReference type="InterPro" id="IPR038071">
    <property type="entry name" value="UROD/MetE-like_sf"/>
</dbReference>
<organism evidence="2 3">
    <name type="scientific">Paenibacillus sepulcri</name>
    <dbReference type="NCBI Taxonomy" id="359917"/>
    <lineage>
        <taxon>Bacteria</taxon>
        <taxon>Bacillati</taxon>
        <taxon>Bacillota</taxon>
        <taxon>Bacilli</taxon>
        <taxon>Bacillales</taxon>
        <taxon>Paenibacillaceae</taxon>
        <taxon>Paenibacillus</taxon>
    </lineage>
</organism>
<evidence type="ECO:0000313" key="2">
    <source>
        <dbReference type="EMBL" id="MBW7462367.1"/>
    </source>
</evidence>
<dbReference type="SUPFAM" id="SSF51726">
    <property type="entry name" value="UROD/MetE-like"/>
    <property type="match status" value="1"/>
</dbReference>
<reference evidence="2 3" key="1">
    <citation type="submission" date="2021-07" db="EMBL/GenBank/DDBJ databases">
        <title>Paenibacillus radiodurans sp. nov., isolated from the southeastern edge of Tengger Desert.</title>
        <authorList>
            <person name="Zhang G."/>
        </authorList>
    </citation>
    <scope>NUCLEOTIDE SEQUENCE [LARGE SCALE GENOMIC DNA]</scope>
    <source>
        <strain evidence="2 3">CCM 7311</strain>
    </source>
</reference>
<accession>A0ABS7CN16</accession>
<comment type="caution">
    <text evidence="2">The sequence shown here is derived from an EMBL/GenBank/DDBJ whole genome shotgun (WGS) entry which is preliminary data.</text>
</comment>
<protein>
    <submittedName>
        <fullName evidence="2">5-methyltetrahydropteroyltriglutamate--homocysteine S-methyltransferase</fullName>
    </submittedName>
</protein>
<keyword evidence="3" id="KW-1185">Reference proteome</keyword>
<dbReference type="PANTHER" id="PTHR30519">
    <property type="entry name" value="5-METHYLTETRAHYDROPTEROYLTRIGLUTAMATE--HOMOCYSTEINE METHYLTRANSFERASE"/>
    <property type="match status" value="1"/>
</dbReference>
<feature type="non-terminal residue" evidence="2">
    <location>
        <position position="1"/>
    </location>
</feature>
<dbReference type="Pfam" id="PF08267">
    <property type="entry name" value="Meth_synt_1"/>
    <property type="match status" value="1"/>
</dbReference>
<feature type="non-terminal residue" evidence="2">
    <location>
        <position position="102"/>
    </location>
</feature>
<dbReference type="Proteomes" id="UP001519887">
    <property type="component" value="Unassembled WGS sequence"/>
</dbReference>
<dbReference type="InterPro" id="IPR013215">
    <property type="entry name" value="Cbl-indep_Met_Synth_N"/>
</dbReference>
<dbReference type="EMBL" id="JAHZIK010003858">
    <property type="protein sequence ID" value="MBW7462367.1"/>
    <property type="molecule type" value="Genomic_DNA"/>
</dbReference>